<dbReference type="RefSeq" id="WP_093262197.1">
    <property type="nucleotide sequence ID" value="NZ_FNKK01000002.1"/>
</dbReference>
<accession>A0A1H1HUT4</accession>
<feature type="compositionally biased region" description="Low complexity" evidence="1">
    <location>
        <begin position="1"/>
        <end position="16"/>
    </location>
</feature>
<name>A0A1H1HUT4_9ACTN</name>
<reference evidence="3 4" key="1">
    <citation type="submission" date="2016-10" db="EMBL/GenBank/DDBJ databases">
        <authorList>
            <person name="de Groot N.N."/>
        </authorList>
    </citation>
    <scope>NUCLEOTIDE SEQUENCE [LARGE SCALE GENOMIC DNA]</scope>
    <source>
        <strain evidence="3 4">DSM 43794</strain>
    </source>
</reference>
<sequence length="170" mass="19152">MITATTVLTTTGAAFAESEPDGKRRESPGTATEAMPGGDGSVPQAAPVAHRRTWRPAAERKVRFARKNRTFAHRNKEVAFQLVTERAWSVRQFRCLDRLWTRESGWNHQAAGPSGAYGIPQAMPGHKMASAGADWRSNPVTQIRWGLDYIESRYGSPCQAWNHFRSHRWY</sequence>
<dbReference type="EMBL" id="FNKK01000002">
    <property type="protein sequence ID" value="SDR29079.1"/>
    <property type="molecule type" value="Genomic_DNA"/>
</dbReference>
<proteinExistence type="predicted"/>
<dbReference type="Proteomes" id="UP000217103">
    <property type="component" value="Unassembled WGS sequence"/>
</dbReference>
<organism evidence="3 4">
    <name type="scientific">Thermostaphylospora chromogena</name>
    <dbReference type="NCBI Taxonomy" id="35622"/>
    <lineage>
        <taxon>Bacteria</taxon>
        <taxon>Bacillati</taxon>
        <taxon>Actinomycetota</taxon>
        <taxon>Actinomycetes</taxon>
        <taxon>Streptosporangiales</taxon>
        <taxon>Thermomonosporaceae</taxon>
        <taxon>Thermostaphylospora</taxon>
    </lineage>
</organism>
<dbReference type="Gene3D" id="1.10.530.10">
    <property type="match status" value="1"/>
</dbReference>
<gene>
    <name evidence="3" type="ORF">SAMN04489764_4838</name>
</gene>
<evidence type="ECO:0000313" key="3">
    <source>
        <dbReference type="EMBL" id="SDR29079.1"/>
    </source>
</evidence>
<dbReference type="Pfam" id="PF01464">
    <property type="entry name" value="SLT"/>
    <property type="match status" value="1"/>
</dbReference>
<evidence type="ECO:0000259" key="2">
    <source>
        <dbReference type="Pfam" id="PF01464"/>
    </source>
</evidence>
<feature type="region of interest" description="Disordered" evidence="1">
    <location>
        <begin position="1"/>
        <end position="54"/>
    </location>
</feature>
<keyword evidence="4" id="KW-1185">Reference proteome</keyword>
<dbReference type="STRING" id="35622.SAMN04489764_4838"/>
<evidence type="ECO:0000313" key="4">
    <source>
        <dbReference type="Proteomes" id="UP000217103"/>
    </source>
</evidence>
<dbReference type="InterPro" id="IPR023346">
    <property type="entry name" value="Lysozyme-like_dom_sf"/>
</dbReference>
<feature type="domain" description="Transglycosylase SLT" evidence="2">
    <location>
        <begin position="100"/>
        <end position="157"/>
    </location>
</feature>
<protein>
    <submittedName>
        <fullName evidence="3">Transglycosylase SLT domain-containing protein</fullName>
    </submittedName>
</protein>
<evidence type="ECO:0000256" key="1">
    <source>
        <dbReference type="SAM" id="MobiDB-lite"/>
    </source>
</evidence>
<dbReference type="SUPFAM" id="SSF53955">
    <property type="entry name" value="Lysozyme-like"/>
    <property type="match status" value="1"/>
</dbReference>
<dbReference type="AlphaFoldDB" id="A0A1H1HUT4"/>
<dbReference type="InterPro" id="IPR008258">
    <property type="entry name" value="Transglycosylase_SLT_dom_1"/>
</dbReference>
<dbReference type="OrthoDB" id="9766277at2"/>